<dbReference type="SUPFAM" id="SSF54637">
    <property type="entry name" value="Thioesterase/thiol ester dehydrase-isomerase"/>
    <property type="match status" value="2"/>
</dbReference>
<organism evidence="3 4">
    <name type="scientific">Rhodococcus maanshanensis</name>
    <dbReference type="NCBI Taxonomy" id="183556"/>
    <lineage>
        <taxon>Bacteria</taxon>
        <taxon>Bacillati</taxon>
        <taxon>Actinomycetota</taxon>
        <taxon>Actinomycetes</taxon>
        <taxon>Mycobacteriales</taxon>
        <taxon>Nocardiaceae</taxon>
        <taxon>Rhodococcus</taxon>
    </lineage>
</organism>
<evidence type="ECO:0000259" key="2">
    <source>
        <dbReference type="Pfam" id="PF20791"/>
    </source>
</evidence>
<dbReference type="RefSeq" id="WP_072753703.1">
    <property type="nucleotide sequence ID" value="NZ_FOAW01000003.1"/>
</dbReference>
<reference evidence="4" key="1">
    <citation type="submission" date="2016-10" db="EMBL/GenBank/DDBJ databases">
        <authorList>
            <person name="Varghese N."/>
            <person name="Submissions S."/>
        </authorList>
    </citation>
    <scope>NUCLEOTIDE SEQUENCE [LARGE SCALE GENOMIC DNA]</scope>
    <source>
        <strain evidence="4">DSM 44675</strain>
    </source>
</reference>
<feature type="domain" description="Acyl-ACP thioesterase-like C-terminal" evidence="2">
    <location>
        <begin position="159"/>
        <end position="226"/>
    </location>
</feature>
<dbReference type="GO" id="GO:0047617">
    <property type="term" value="F:fatty acyl-CoA hydrolase activity"/>
    <property type="evidence" value="ECO:0007669"/>
    <property type="project" value="TreeGrafter"/>
</dbReference>
<dbReference type="InterPro" id="IPR002864">
    <property type="entry name" value="Acyl-ACP_thioesterase_NHD"/>
</dbReference>
<accession>A0A1H7JQK1</accession>
<protein>
    <submittedName>
        <fullName evidence="3">Acyl-ACP thioesterase</fullName>
    </submittedName>
</protein>
<name>A0A1H7JQK1_9NOCA</name>
<feature type="domain" description="Acyl-ACP thioesterase N-terminal hotdog" evidence="1">
    <location>
        <begin position="16"/>
        <end position="135"/>
    </location>
</feature>
<dbReference type="InterPro" id="IPR049427">
    <property type="entry name" value="Acyl-ACP_TE_C"/>
</dbReference>
<dbReference type="Pfam" id="PF20791">
    <property type="entry name" value="Acyl-ACP_TE_C"/>
    <property type="match status" value="1"/>
</dbReference>
<evidence type="ECO:0000313" key="3">
    <source>
        <dbReference type="EMBL" id="SEK76873.1"/>
    </source>
</evidence>
<dbReference type="GO" id="GO:0006633">
    <property type="term" value="P:fatty acid biosynthetic process"/>
    <property type="evidence" value="ECO:0007669"/>
    <property type="project" value="InterPro"/>
</dbReference>
<dbReference type="OrthoDB" id="5242854at2"/>
<sequence>MDFDQPLAVPPADGLGFATSWPVRTGDVAPDNRLRFDGITRYLQDIGSDNLDASDLTELDPLWIVRRTVIDVVRPALWPDRIHLRRWCSGLSTRWSAMRVQLTSEKGALIETEGFWINISPDTGMPTRISDEGIALLSRTTDEHRLKWRPWLGGPAPEDDGTDARFHLRSTDLDPMDHVNNAAYWHAVEDHLVTRPDLLASPHRAVLEYNAPITSGEHVHVRSRQDAESMRLWFLVGGDVKAVARVSGIGHY</sequence>
<gene>
    <name evidence="3" type="ORF">SAMN05444583_103267</name>
</gene>
<dbReference type="AlphaFoldDB" id="A0A1H7JQK1"/>
<proteinExistence type="predicted"/>
<keyword evidence="4" id="KW-1185">Reference proteome</keyword>
<dbReference type="PANTHER" id="PTHR31793:SF24">
    <property type="entry name" value="LONG-CHAIN ACYL-COA THIOESTERASE FADM"/>
    <property type="match status" value="1"/>
</dbReference>
<dbReference type="Pfam" id="PF01643">
    <property type="entry name" value="Acyl-ACP_TE"/>
    <property type="match status" value="1"/>
</dbReference>
<dbReference type="Proteomes" id="UP000198677">
    <property type="component" value="Unassembled WGS sequence"/>
</dbReference>
<evidence type="ECO:0000259" key="1">
    <source>
        <dbReference type="Pfam" id="PF01643"/>
    </source>
</evidence>
<dbReference type="EMBL" id="FOAW01000003">
    <property type="protein sequence ID" value="SEK76873.1"/>
    <property type="molecule type" value="Genomic_DNA"/>
</dbReference>
<dbReference type="Gene3D" id="3.10.129.10">
    <property type="entry name" value="Hotdog Thioesterase"/>
    <property type="match status" value="1"/>
</dbReference>
<dbReference type="InterPro" id="IPR050563">
    <property type="entry name" value="4-hydroxybenzoyl-CoA_TE"/>
</dbReference>
<evidence type="ECO:0000313" key="4">
    <source>
        <dbReference type="Proteomes" id="UP000198677"/>
    </source>
</evidence>
<dbReference type="InterPro" id="IPR029069">
    <property type="entry name" value="HotDog_dom_sf"/>
</dbReference>
<dbReference type="PANTHER" id="PTHR31793">
    <property type="entry name" value="4-HYDROXYBENZOYL-COA THIOESTERASE FAMILY MEMBER"/>
    <property type="match status" value="1"/>
</dbReference>